<evidence type="ECO:0000313" key="2">
    <source>
        <dbReference type="EMBL" id="NUU78527.1"/>
    </source>
</evidence>
<proteinExistence type="predicted"/>
<comment type="caution">
    <text evidence="2">The sequence shown here is derived from an EMBL/GenBank/DDBJ whole genome shotgun (WGS) entry which is preliminary data.</text>
</comment>
<reference evidence="2 3" key="1">
    <citation type="submission" date="2020-05" db="EMBL/GenBank/DDBJ databases">
        <title>Genome Sequencing of Type Strains.</title>
        <authorList>
            <person name="Lemaire J.F."/>
            <person name="Inderbitzin P."/>
            <person name="Gregorio O.A."/>
            <person name="Collins S.B."/>
            <person name="Wespe N."/>
            <person name="Knight-Connoni V."/>
        </authorList>
    </citation>
    <scope>NUCLEOTIDE SEQUENCE [LARGE SCALE GENOMIC DNA]</scope>
    <source>
        <strain evidence="2 3">LMG 21957</strain>
    </source>
</reference>
<protein>
    <recommendedName>
        <fullName evidence="4">Tail tape measure protein</fullName>
    </recommendedName>
</protein>
<accession>A0A7Y6C0T7</accession>
<dbReference type="AlphaFoldDB" id="A0A7Y6C0T7"/>
<evidence type="ECO:0000256" key="1">
    <source>
        <dbReference type="SAM" id="MobiDB-lite"/>
    </source>
</evidence>
<keyword evidence="3" id="KW-1185">Reference proteome</keyword>
<evidence type="ECO:0000313" key="3">
    <source>
        <dbReference type="Proteomes" id="UP000526125"/>
    </source>
</evidence>
<sequence length="600" mass="62478">MAEMIVGLSKSNAEMRTTIRYLDQIQRSTERLGRVRYQSLIKVNNELRTTGRRLESIYSTAVRLSRLRITPKIGLDDQLSPALDRALAKLNSFRNQMVKASGTVSVEVKQKVEMAMGKLSPASGPSLSLNIGSNNNTVTNAAKEEPLPKWREFAQMFNDIVDPLNNATDLLGKFGNGVKVIYDKFKGKPSTSSISQCCCCSGGSLVGRLSKGGAKGGKTKSAGGGSAKTVAATESGKKGPYKSGSKSYQERATGTVKTPASDPAKKIITNISGAEEKKLKVDFDQKLNSNRIGFSANVPSGSPMSNMSSGNGMFSKLSGGLAKGAGKLLGPISMLADVANVVTAPPEERGRAVGSMIGGTAGTAIGSAIGSFILPGIGTYIGGALGGWAGSSAGGWIGDKAKDIGNFMSNATEGAGKALSTAADFVSEKTKNIASGISNFFGFGSKKEEKTVSASTTVANPTPVPTGPSMPPAYIPSALTTTGPMAYANSNGGQSTTAALMGTSVMQSQAMALGNGAQTNGKSSTMTVQISEDQMSSLAGYLKDFKTETTNQIAVNVPQGAVQVTVRENAIDYDAITHQVGQRISGEFRRAMENRKTIMA</sequence>
<dbReference type="EMBL" id="JABMCB010000201">
    <property type="protein sequence ID" value="NUU78527.1"/>
    <property type="molecule type" value="Genomic_DNA"/>
</dbReference>
<evidence type="ECO:0008006" key="4">
    <source>
        <dbReference type="Google" id="ProtNLM"/>
    </source>
</evidence>
<organism evidence="2 3">
    <name type="scientific">Paenibacillus xylanilyticus</name>
    <dbReference type="NCBI Taxonomy" id="248903"/>
    <lineage>
        <taxon>Bacteria</taxon>
        <taxon>Bacillati</taxon>
        <taxon>Bacillota</taxon>
        <taxon>Bacilli</taxon>
        <taxon>Bacillales</taxon>
        <taxon>Paenibacillaceae</taxon>
        <taxon>Paenibacillus</taxon>
    </lineage>
</organism>
<name>A0A7Y6C0T7_9BACL</name>
<dbReference type="RefSeq" id="WP_175398141.1">
    <property type="nucleotide sequence ID" value="NZ_JABMCB010000201.1"/>
</dbReference>
<gene>
    <name evidence="2" type="ORF">HP552_25260</name>
</gene>
<feature type="region of interest" description="Disordered" evidence="1">
    <location>
        <begin position="210"/>
        <end position="261"/>
    </location>
</feature>
<dbReference type="Proteomes" id="UP000526125">
    <property type="component" value="Unassembled WGS sequence"/>
</dbReference>